<evidence type="ECO:0000256" key="11">
    <source>
        <dbReference type="PIRNR" id="PIRNR000441"/>
    </source>
</evidence>
<accession>A0A9D2CH78</accession>
<keyword evidence="9 11" id="KW-0012">Acyltransferase</keyword>
<dbReference type="InterPro" id="IPR001451">
    <property type="entry name" value="Hexapep"/>
</dbReference>
<evidence type="ECO:0000256" key="4">
    <source>
        <dbReference type="ARBA" id="ARBA00018522"/>
    </source>
</evidence>
<sequence>MSAEKNTWSELQSLIHEDAEAAFARDPSAGSVADVTRFSVGFRIVRAYRHQHWLYERGHRTLALWLAKRSRIKYGADIHPAAKIGRRFTVDHGIGVVVGGTTIIGDDCLMYQNATLGMTGKHGGKRHPTLGNGVLVGAGSILLGAITVGDGAYIGAGSVVVDNVPANTTVVGNPARVVRTHVCPLVSDMVRVTDDFGKSWVMEA</sequence>
<dbReference type="InterPro" id="IPR005881">
    <property type="entry name" value="Ser_O-AcTrfase"/>
</dbReference>
<dbReference type="FunFam" id="2.160.10.10:FF:000007">
    <property type="entry name" value="Serine acetyltransferase"/>
    <property type="match status" value="1"/>
</dbReference>
<dbReference type="EC" id="2.3.1.30" evidence="3 11"/>
<dbReference type="NCBIfam" id="NF041874">
    <property type="entry name" value="EPS_EpsC"/>
    <property type="match status" value="1"/>
</dbReference>
<evidence type="ECO:0000313" key="12">
    <source>
        <dbReference type="EMBL" id="HIY79664.1"/>
    </source>
</evidence>
<keyword evidence="6 11" id="KW-0808">Transferase</keyword>
<evidence type="ECO:0000313" key="13">
    <source>
        <dbReference type="Proteomes" id="UP000824133"/>
    </source>
</evidence>
<keyword evidence="8" id="KW-0198">Cysteine biosynthesis</keyword>
<dbReference type="GO" id="GO:0006535">
    <property type="term" value="P:cysteine biosynthetic process from serine"/>
    <property type="evidence" value="ECO:0007669"/>
    <property type="project" value="InterPro"/>
</dbReference>
<comment type="caution">
    <text evidence="12">The sequence shown here is derived from an EMBL/GenBank/DDBJ whole genome shotgun (WGS) entry which is preliminary data.</text>
</comment>
<evidence type="ECO:0000256" key="5">
    <source>
        <dbReference type="ARBA" id="ARBA00022605"/>
    </source>
</evidence>
<dbReference type="GO" id="GO:0005737">
    <property type="term" value="C:cytoplasm"/>
    <property type="evidence" value="ECO:0007669"/>
    <property type="project" value="InterPro"/>
</dbReference>
<dbReference type="GO" id="GO:0009001">
    <property type="term" value="F:serine O-acetyltransferase activity"/>
    <property type="evidence" value="ECO:0007669"/>
    <property type="project" value="UniProtKB-EC"/>
</dbReference>
<comment type="pathway">
    <text evidence="1">Amino-acid biosynthesis; L-cysteine biosynthesis; L-cysteine from L-serine: step 1/2.</text>
</comment>
<comment type="catalytic activity">
    <reaction evidence="10 11">
        <text>L-serine + acetyl-CoA = O-acetyl-L-serine + CoA</text>
        <dbReference type="Rhea" id="RHEA:24560"/>
        <dbReference type="ChEBI" id="CHEBI:33384"/>
        <dbReference type="ChEBI" id="CHEBI:57287"/>
        <dbReference type="ChEBI" id="CHEBI:57288"/>
        <dbReference type="ChEBI" id="CHEBI:58340"/>
        <dbReference type="EC" id="2.3.1.30"/>
    </reaction>
</comment>
<dbReference type="Proteomes" id="UP000824133">
    <property type="component" value="Unassembled WGS sequence"/>
</dbReference>
<evidence type="ECO:0000256" key="6">
    <source>
        <dbReference type="ARBA" id="ARBA00022679"/>
    </source>
</evidence>
<evidence type="ECO:0000256" key="2">
    <source>
        <dbReference type="ARBA" id="ARBA00007274"/>
    </source>
</evidence>
<evidence type="ECO:0000256" key="8">
    <source>
        <dbReference type="ARBA" id="ARBA00023192"/>
    </source>
</evidence>
<dbReference type="AlphaFoldDB" id="A0A9D2CH78"/>
<comment type="similarity">
    <text evidence="2 11">Belongs to the transferase hexapeptide repeat family.</text>
</comment>
<dbReference type="PANTHER" id="PTHR42811">
    <property type="entry name" value="SERINE ACETYLTRANSFERASE"/>
    <property type="match status" value="1"/>
</dbReference>
<keyword evidence="7" id="KW-0677">Repeat</keyword>
<evidence type="ECO:0000256" key="3">
    <source>
        <dbReference type="ARBA" id="ARBA00013266"/>
    </source>
</evidence>
<dbReference type="InterPro" id="IPR045304">
    <property type="entry name" value="LbH_SAT"/>
</dbReference>
<evidence type="ECO:0000256" key="10">
    <source>
        <dbReference type="ARBA" id="ARBA00049486"/>
    </source>
</evidence>
<dbReference type="InterPro" id="IPR011004">
    <property type="entry name" value="Trimer_LpxA-like_sf"/>
</dbReference>
<evidence type="ECO:0000256" key="9">
    <source>
        <dbReference type="ARBA" id="ARBA00023315"/>
    </source>
</evidence>
<evidence type="ECO:0000256" key="7">
    <source>
        <dbReference type="ARBA" id="ARBA00022737"/>
    </source>
</evidence>
<dbReference type="Gene3D" id="2.160.10.10">
    <property type="entry name" value="Hexapeptide repeat proteins"/>
    <property type="match status" value="1"/>
</dbReference>
<proteinExistence type="inferred from homology"/>
<protein>
    <recommendedName>
        <fullName evidence="4 11">Serine acetyltransferase</fullName>
        <ecNumber evidence="3 11">2.3.1.30</ecNumber>
    </recommendedName>
</protein>
<dbReference type="InterPro" id="IPR018357">
    <property type="entry name" value="Hexapep_transf_CS"/>
</dbReference>
<dbReference type="PROSITE" id="PS00101">
    <property type="entry name" value="HEXAPEP_TRANSFERASES"/>
    <property type="match status" value="1"/>
</dbReference>
<evidence type="ECO:0000256" key="1">
    <source>
        <dbReference type="ARBA" id="ARBA00004876"/>
    </source>
</evidence>
<dbReference type="EMBL" id="DXCP01000034">
    <property type="protein sequence ID" value="HIY79664.1"/>
    <property type="molecule type" value="Genomic_DNA"/>
</dbReference>
<dbReference type="InterPro" id="IPR053376">
    <property type="entry name" value="Serine_acetyltransferase"/>
</dbReference>
<dbReference type="Gene3D" id="1.10.3130.10">
    <property type="entry name" value="serine acetyltransferase, domain 1"/>
    <property type="match status" value="1"/>
</dbReference>
<dbReference type="CDD" id="cd03354">
    <property type="entry name" value="LbH_SAT"/>
    <property type="match status" value="1"/>
</dbReference>
<organism evidence="12 13">
    <name type="scientific">Candidatus Olsenella excrementavium</name>
    <dbReference type="NCBI Taxonomy" id="2838709"/>
    <lineage>
        <taxon>Bacteria</taxon>
        <taxon>Bacillati</taxon>
        <taxon>Actinomycetota</taxon>
        <taxon>Coriobacteriia</taxon>
        <taxon>Coriobacteriales</taxon>
        <taxon>Atopobiaceae</taxon>
        <taxon>Olsenella</taxon>
    </lineage>
</organism>
<gene>
    <name evidence="12" type="ORF">IAA42_04415</name>
</gene>
<reference evidence="12" key="1">
    <citation type="journal article" date="2021" name="PeerJ">
        <title>Extensive microbial diversity within the chicken gut microbiome revealed by metagenomics and culture.</title>
        <authorList>
            <person name="Gilroy R."/>
            <person name="Ravi A."/>
            <person name="Getino M."/>
            <person name="Pursley I."/>
            <person name="Horton D.L."/>
            <person name="Alikhan N.F."/>
            <person name="Baker D."/>
            <person name="Gharbi K."/>
            <person name="Hall N."/>
            <person name="Watson M."/>
            <person name="Adriaenssens E.M."/>
            <person name="Foster-Nyarko E."/>
            <person name="Jarju S."/>
            <person name="Secka A."/>
            <person name="Antonio M."/>
            <person name="Oren A."/>
            <person name="Chaudhuri R.R."/>
            <person name="La Ragione R."/>
            <person name="Hildebrand F."/>
            <person name="Pallen M.J."/>
        </authorList>
    </citation>
    <scope>NUCLEOTIDE SEQUENCE</scope>
    <source>
        <strain evidence="12">ChiHjej10B9-743</strain>
    </source>
</reference>
<dbReference type="Pfam" id="PF00132">
    <property type="entry name" value="Hexapep"/>
    <property type="match status" value="1"/>
</dbReference>
<name>A0A9D2CH78_9ACTN</name>
<dbReference type="InterPro" id="IPR042122">
    <property type="entry name" value="Ser_AcTrfase_N_sf"/>
</dbReference>
<reference evidence="12" key="2">
    <citation type="submission" date="2021-04" db="EMBL/GenBank/DDBJ databases">
        <authorList>
            <person name="Gilroy R."/>
        </authorList>
    </citation>
    <scope>NUCLEOTIDE SEQUENCE</scope>
    <source>
        <strain evidence="12">ChiHjej10B9-743</strain>
    </source>
</reference>
<dbReference type="SUPFAM" id="SSF51161">
    <property type="entry name" value="Trimeric LpxA-like enzymes"/>
    <property type="match status" value="1"/>
</dbReference>
<keyword evidence="5" id="KW-0028">Amino-acid biosynthesis</keyword>
<dbReference type="PIRSF" id="PIRSF000441">
    <property type="entry name" value="CysE"/>
    <property type="match status" value="1"/>
</dbReference>